<feature type="region of interest" description="Disordered" evidence="1">
    <location>
        <begin position="1"/>
        <end position="25"/>
    </location>
</feature>
<dbReference type="Proteomes" id="UP001214576">
    <property type="component" value="Unassembled WGS sequence"/>
</dbReference>
<organism evidence="2 3">
    <name type="scientific">Ovis ammon polii</name>
    <dbReference type="NCBI Taxonomy" id="230172"/>
    <lineage>
        <taxon>Eukaryota</taxon>
        <taxon>Metazoa</taxon>
        <taxon>Chordata</taxon>
        <taxon>Craniata</taxon>
        <taxon>Vertebrata</taxon>
        <taxon>Euteleostomi</taxon>
        <taxon>Mammalia</taxon>
        <taxon>Eutheria</taxon>
        <taxon>Laurasiatheria</taxon>
        <taxon>Artiodactyla</taxon>
        <taxon>Ruminantia</taxon>
        <taxon>Pecora</taxon>
        <taxon>Bovidae</taxon>
        <taxon>Caprinae</taxon>
        <taxon>Ovis</taxon>
    </lineage>
</organism>
<keyword evidence="3" id="KW-1185">Reference proteome</keyword>
<name>A0AAD4XZI5_OVIAM</name>
<reference evidence="2" key="1">
    <citation type="submission" date="2022-03" db="EMBL/GenBank/DDBJ databases">
        <title>Genomic analyses of argali, domestic sheep and their hybrids provide insights into chromosomal evolution, heterosis and genetic basis of agronomic traits.</title>
        <authorList>
            <person name="Li M."/>
        </authorList>
    </citation>
    <scope>NUCLEOTIDE SEQUENCE</scope>
    <source>
        <strain evidence="2">CAU-MHL-2022a</strain>
        <tissue evidence="2">Skin</tissue>
    </source>
</reference>
<proteinExistence type="predicted"/>
<comment type="caution">
    <text evidence="2">The sequence shown here is derived from an EMBL/GenBank/DDBJ whole genome shotgun (WGS) entry which is preliminary data.</text>
</comment>
<evidence type="ECO:0000313" key="2">
    <source>
        <dbReference type="EMBL" id="KAI4529524.1"/>
    </source>
</evidence>
<evidence type="ECO:0000256" key="1">
    <source>
        <dbReference type="SAM" id="MobiDB-lite"/>
    </source>
</evidence>
<dbReference type="AlphaFoldDB" id="A0AAD4XZI5"/>
<accession>A0AAD4XZI5</accession>
<sequence length="166" mass="19012">MKAERDFRERRGDERKPRSDAEDDVKNCKENCEVKYYRHRSFSSIKYLYFNKLKRRSISKPKQLSGAHCVALSCIRTSVSPKRRPKLDSAQCLKQSKVKKKVTGTFTVLSSADEDAKQLKHQALSASLGEIQLRQNSPKSICNRKPNSKLNFSRSFSNTPDVTQAL</sequence>
<gene>
    <name evidence="2" type="ORF">MG293_020202</name>
</gene>
<evidence type="ECO:0000313" key="3">
    <source>
        <dbReference type="Proteomes" id="UP001214576"/>
    </source>
</evidence>
<protein>
    <submittedName>
        <fullName evidence="2">Uncharacterized protein</fullName>
    </submittedName>
</protein>
<dbReference type="EMBL" id="JAKZEL010000027">
    <property type="protein sequence ID" value="KAI4529524.1"/>
    <property type="molecule type" value="Genomic_DNA"/>
</dbReference>